<sequence>MLVGFVPDWMRGKAEVNQERIQQLLEENDQLTCCIVDYQNKCVQYQHVLHRHLIYFATIADASPFSSSKAME</sequence>
<evidence type="ECO:0000259" key="2">
    <source>
        <dbReference type="Pfam" id="PF05030"/>
    </source>
</evidence>
<dbReference type="GeneID" id="107156123"/>
<feature type="domain" description="SS18 N-terminal" evidence="2">
    <location>
        <begin position="13"/>
        <end position="67"/>
    </location>
</feature>
<evidence type="ECO:0000256" key="1">
    <source>
        <dbReference type="ARBA" id="ARBA00007945"/>
    </source>
</evidence>
<gene>
    <name evidence="3" type="primary">LOC107156123</name>
</gene>
<accession>A0A8C5ZHU7</accession>
<dbReference type="OrthoDB" id="10265171at2759"/>
<dbReference type="AlphaFoldDB" id="A0A8C5ZHU7"/>
<evidence type="ECO:0000313" key="3">
    <source>
        <dbReference type="Ensembl" id="ENSMMMP00000015057.1"/>
    </source>
</evidence>
<dbReference type="RefSeq" id="XP_048670560.1">
    <property type="nucleotide sequence ID" value="XM_048814603.1"/>
</dbReference>
<reference evidence="3" key="1">
    <citation type="submission" date="2025-08" db="UniProtKB">
        <authorList>
            <consortium name="Ensembl"/>
        </authorList>
    </citation>
    <scope>IDENTIFICATION</scope>
</reference>
<reference evidence="3" key="2">
    <citation type="submission" date="2025-09" db="UniProtKB">
        <authorList>
            <consortium name="Ensembl"/>
        </authorList>
    </citation>
    <scope>IDENTIFICATION</scope>
</reference>
<dbReference type="KEGG" id="mmma:107156123"/>
<evidence type="ECO:0000313" key="4">
    <source>
        <dbReference type="Proteomes" id="UP000694407"/>
    </source>
</evidence>
<dbReference type="Pfam" id="PF05030">
    <property type="entry name" value="SSXT"/>
    <property type="match status" value="1"/>
</dbReference>
<keyword evidence="4" id="KW-1185">Reference proteome</keyword>
<dbReference type="Proteomes" id="UP000694407">
    <property type="component" value="Unplaced"/>
</dbReference>
<proteinExistence type="inferred from homology"/>
<name>A0A8C5ZHU7_MARMA</name>
<dbReference type="Ensembl" id="ENSMMMT00000017174.1">
    <property type="protein sequence ID" value="ENSMMMP00000015057.1"/>
    <property type="gene ID" value="ENSMMMG00000013419.1"/>
</dbReference>
<organism evidence="3 4">
    <name type="scientific">Marmota marmota marmota</name>
    <name type="common">Alpine marmot</name>
    <dbReference type="NCBI Taxonomy" id="9994"/>
    <lineage>
        <taxon>Eukaryota</taxon>
        <taxon>Metazoa</taxon>
        <taxon>Chordata</taxon>
        <taxon>Craniata</taxon>
        <taxon>Vertebrata</taxon>
        <taxon>Euteleostomi</taxon>
        <taxon>Mammalia</taxon>
        <taxon>Eutheria</taxon>
        <taxon>Euarchontoglires</taxon>
        <taxon>Glires</taxon>
        <taxon>Rodentia</taxon>
        <taxon>Sciuromorpha</taxon>
        <taxon>Sciuridae</taxon>
        <taxon>Xerinae</taxon>
        <taxon>Marmotini</taxon>
        <taxon>Marmota</taxon>
    </lineage>
</organism>
<protein>
    <recommendedName>
        <fullName evidence="2">SS18 N-terminal domain-containing protein</fullName>
    </recommendedName>
</protein>
<dbReference type="InterPro" id="IPR007726">
    <property type="entry name" value="SS18_N"/>
</dbReference>
<comment type="similarity">
    <text evidence="1">Belongs to the SS18 family.</text>
</comment>
<dbReference type="GeneTree" id="ENSGT00940000160407"/>